<protein>
    <submittedName>
        <fullName evidence="2">Putative secreted protein</fullName>
    </submittedName>
</protein>
<feature type="chain" id="PRO_5025679756" evidence="1">
    <location>
        <begin position="25"/>
        <end position="283"/>
    </location>
</feature>
<sequence length="283" mass="30863">MLLLAVGQPAKALLPALLAVAVQGRVLGLAQPALPQVLLANLGVGRVRRVRGIGKEACVLFDTDHNVHGSRVHDVAVGGVGVSVSGAVGFELVLHLEGAVVVVRAHQAGQVRGHRHHHGRGALLRLVFLLRLPQVVRRVSHQIRLVALDAEFGLGAAVIRGRARYEEDERRGRPPRGGGGHRVLPFRPGPLGVLRVAWAGCRRSLQFLSLPRLETAPLQRPCQACHWRTRPSWDLWGQRVAVPVRRTSGDLQSVSRTVDPWVPQLLSDIRRGHPSVYRTSQMG</sequence>
<evidence type="ECO:0000313" key="2">
    <source>
        <dbReference type="EMBL" id="MXU97679.1"/>
    </source>
</evidence>
<name>A0A6B0V6Q4_IXORI</name>
<evidence type="ECO:0000256" key="1">
    <source>
        <dbReference type="SAM" id="SignalP"/>
    </source>
</evidence>
<keyword evidence="1" id="KW-0732">Signal</keyword>
<accession>A0A6B0V6Q4</accession>
<dbReference type="EMBL" id="GIFC01015596">
    <property type="protein sequence ID" value="MXU97679.1"/>
    <property type="molecule type" value="Transcribed_RNA"/>
</dbReference>
<feature type="signal peptide" evidence="1">
    <location>
        <begin position="1"/>
        <end position="24"/>
    </location>
</feature>
<dbReference type="AlphaFoldDB" id="A0A6B0V6Q4"/>
<reference evidence="2" key="1">
    <citation type="submission" date="2019-12" db="EMBL/GenBank/DDBJ databases">
        <title>An insight into the sialome of adult female Ixodes ricinus ticks feeding for 6 days.</title>
        <authorList>
            <person name="Perner J."/>
            <person name="Ribeiro J.M.C."/>
        </authorList>
    </citation>
    <scope>NUCLEOTIDE SEQUENCE</scope>
    <source>
        <strain evidence="2">Semi-engorged</strain>
        <tissue evidence="2">Salivary glands</tissue>
    </source>
</reference>
<proteinExistence type="predicted"/>
<organism evidence="2">
    <name type="scientific">Ixodes ricinus</name>
    <name type="common">Common tick</name>
    <name type="synonym">Acarus ricinus</name>
    <dbReference type="NCBI Taxonomy" id="34613"/>
    <lineage>
        <taxon>Eukaryota</taxon>
        <taxon>Metazoa</taxon>
        <taxon>Ecdysozoa</taxon>
        <taxon>Arthropoda</taxon>
        <taxon>Chelicerata</taxon>
        <taxon>Arachnida</taxon>
        <taxon>Acari</taxon>
        <taxon>Parasitiformes</taxon>
        <taxon>Ixodida</taxon>
        <taxon>Ixodoidea</taxon>
        <taxon>Ixodidae</taxon>
        <taxon>Ixodinae</taxon>
        <taxon>Ixodes</taxon>
    </lineage>
</organism>